<accession>A0A511HAW0</accession>
<dbReference type="PANTHER" id="PTHR42933">
    <property type="entry name" value="SLR6095 PROTEIN"/>
    <property type="match status" value="1"/>
</dbReference>
<keyword evidence="6" id="KW-0680">Restriction system</keyword>
<dbReference type="InterPro" id="IPR038333">
    <property type="entry name" value="T1MK-like_N_sf"/>
</dbReference>
<reference evidence="10 11" key="1">
    <citation type="submission" date="2016-10" db="EMBL/GenBank/DDBJ databases">
        <authorList>
            <person name="Varghese N."/>
            <person name="Submissions S."/>
        </authorList>
    </citation>
    <scope>NUCLEOTIDE SEQUENCE [LARGE SCALE GENOMIC DNA]</scope>
    <source>
        <strain evidence="10 11">DSM 2260</strain>
    </source>
</reference>
<dbReference type="Gene3D" id="3.40.50.150">
    <property type="entry name" value="Vaccinia Virus protein VP39"/>
    <property type="match status" value="1"/>
</dbReference>
<dbReference type="PANTHER" id="PTHR42933:SF4">
    <property type="entry name" value="TYPE I RESTRICTION ENZYME ECOKI METHYLASE SUBUNIT"/>
    <property type="match status" value="1"/>
</dbReference>
<evidence type="ECO:0000256" key="5">
    <source>
        <dbReference type="ARBA" id="ARBA00022691"/>
    </source>
</evidence>
<dbReference type="Gene3D" id="1.20.1260.30">
    <property type="match status" value="1"/>
</dbReference>
<keyword evidence="9" id="KW-0378">Hydrolase</keyword>
<dbReference type="InterPro" id="IPR051537">
    <property type="entry name" value="DNA_Adenine_Mtase"/>
</dbReference>
<evidence type="ECO:0000259" key="8">
    <source>
        <dbReference type="Pfam" id="PF02384"/>
    </source>
</evidence>
<dbReference type="GO" id="GO:0003677">
    <property type="term" value="F:DNA binding"/>
    <property type="evidence" value="ECO:0007669"/>
    <property type="project" value="InterPro"/>
</dbReference>
<dbReference type="CDD" id="cd02440">
    <property type="entry name" value="AdoMet_MTases"/>
    <property type="match status" value="1"/>
</dbReference>
<dbReference type="InterPro" id="IPR002052">
    <property type="entry name" value="DNA_methylase_N6_adenine_CS"/>
</dbReference>
<evidence type="ECO:0000313" key="11">
    <source>
        <dbReference type="Proteomes" id="UP000198717"/>
    </source>
</evidence>
<keyword evidence="9" id="KW-0540">Nuclease</keyword>
<comment type="catalytic activity">
    <reaction evidence="7">
        <text>a 2'-deoxyadenosine in DNA + S-adenosyl-L-methionine = an N(6)-methyl-2'-deoxyadenosine in DNA + S-adenosyl-L-homocysteine + H(+)</text>
        <dbReference type="Rhea" id="RHEA:15197"/>
        <dbReference type="Rhea" id="RHEA-COMP:12418"/>
        <dbReference type="Rhea" id="RHEA-COMP:12419"/>
        <dbReference type="ChEBI" id="CHEBI:15378"/>
        <dbReference type="ChEBI" id="CHEBI:57856"/>
        <dbReference type="ChEBI" id="CHEBI:59789"/>
        <dbReference type="ChEBI" id="CHEBI:90615"/>
        <dbReference type="ChEBI" id="CHEBI:90616"/>
        <dbReference type="EC" id="2.1.1.72"/>
    </reaction>
</comment>
<name>A0A511HAW0_9BACT</name>
<evidence type="ECO:0000256" key="7">
    <source>
        <dbReference type="ARBA" id="ARBA00047942"/>
    </source>
</evidence>
<comment type="caution">
    <text evidence="9">The sequence shown here is derived from an EMBL/GenBank/DDBJ whole genome shotgun (WGS) entry which is preliminary data.</text>
</comment>
<sequence>MNTNANDLVQKLWNLCSLLREDGVTYHQYVAELAFVLFLKMAKETKREEQLPKGYRWDDLARREGMEQLRFYRELLLHLGTHGSTRVQDIYANASTALRHPKNLNALVKALDALDWYGVDRENLGDLYEGLLEKNATEVKSGAGQYFTPRPLVDAIVSVLKPQPGETVQDPAAGTGGFLIAADRYVRAQTDNYFDLADPKRQEFQRKKAFYGVELVPETRRLALMNMALHGLEGELILGDTLSPVGRDLPRADIIITNPPFGTKKGGGKPERDDFTFPTSNKQLAFLEHVYRGLKSAGRAAIVVPDNVLFEENVGQEIRADLMDKCDLHTVLRLPTGIFYAQGVKTNVLFFTRGQTDKGNTKAVWFYDMRTNAPAYGKRTPFLREHFTDFEKAFGADAYGKSRRKDQGAEGRFRKFSREEIKTRGDNLDVLWLKDEGQGNGDDLPEPAVLAEEIRQQLQTALMHIGELGSLLEADSMETK</sequence>
<evidence type="ECO:0000256" key="1">
    <source>
        <dbReference type="ARBA" id="ARBA00006594"/>
    </source>
</evidence>
<evidence type="ECO:0000313" key="12">
    <source>
        <dbReference type="Proteomes" id="UP000321224"/>
    </source>
</evidence>
<keyword evidence="3" id="KW-0489">Methyltransferase</keyword>
<dbReference type="EMBL" id="FNAJ01000004">
    <property type="protein sequence ID" value="SDE13661.1"/>
    <property type="molecule type" value="Genomic_DNA"/>
</dbReference>
<gene>
    <name evidence="9" type="primary">hsdM</name>
    <name evidence="9" type="ORF">MVI01_24560</name>
    <name evidence="10" type="ORF">SAMN04488504_104376</name>
</gene>
<dbReference type="GO" id="GO:0004519">
    <property type="term" value="F:endonuclease activity"/>
    <property type="evidence" value="ECO:0007669"/>
    <property type="project" value="UniProtKB-KW"/>
</dbReference>
<evidence type="ECO:0000256" key="2">
    <source>
        <dbReference type="ARBA" id="ARBA00011900"/>
    </source>
</evidence>
<protein>
    <recommendedName>
        <fullName evidence="2">site-specific DNA-methyltransferase (adenine-specific)</fullName>
        <ecNumber evidence="2">2.1.1.72</ecNumber>
    </recommendedName>
</protein>
<keyword evidence="11" id="KW-1185">Reference proteome</keyword>
<keyword evidence="5" id="KW-0949">S-adenosyl-L-methionine</keyword>
<proteinExistence type="inferred from homology"/>
<dbReference type="Proteomes" id="UP000198717">
    <property type="component" value="Unassembled WGS sequence"/>
</dbReference>
<dbReference type="Proteomes" id="UP000321224">
    <property type="component" value="Unassembled WGS sequence"/>
</dbReference>
<dbReference type="RefSeq" id="WP_090490288.1">
    <property type="nucleotide sequence ID" value="NZ_BJVY01000011.1"/>
</dbReference>
<reference evidence="9 12" key="2">
    <citation type="submission" date="2019-07" db="EMBL/GenBank/DDBJ databases">
        <title>Whole genome shotgun sequence of Myxococcus virescens NBRC 100334.</title>
        <authorList>
            <person name="Hosoyama A."/>
            <person name="Uohara A."/>
            <person name="Ohji S."/>
            <person name="Ichikawa N."/>
        </authorList>
    </citation>
    <scope>NUCLEOTIDE SEQUENCE [LARGE SCALE GENOMIC DNA]</scope>
    <source>
        <strain evidence="9 12">NBRC 100334</strain>
    </source>
</reference>
<dbReference type="InterPro" id="IPR029063">
    <property type="entry name" value="SAM-dependent_MTases_sf"/>
</dbReference>
<dbReference type="SUPFAM" id="SSF53335">
    <property type="entry name" value="S-adenosyl-L-methionine-dependent methyltransferases"/>
    <property type="match status" value="1"/>
</dbReference>
<keyword evidence="4" id="KW-0808">Transferase</keyword>
<dbReference type="GO" id="GO:0009307">
    <property type="term" value="P:DNA restriction-modification system"/>
    <property type="evidence" value="ECO:0007669"/>
    <property type="project" value="UniProtKB-KW"/>
</dbReference>
<dbReference type="InterPro" id="IPR003356">
    <property type="entry name" value="DNA_methylase_A-5"/>
</dbReference>
<dbReference type="GO" id="GO:0008170">
    <property type="term" value="F:N-methyltransferase activity"/>
    <property type="evidence" value="ECO:0007669"/>
    <property type="project" value="InterPro"/>
</dbReference>
<evidence type="ECO:0000256" key="6">
    <source>
        <dbReference type="ARBA" id="ARBA00022747"/>
    </source>
</evidence>
<dbReference type="EMBL" id="BJVY01000011">
    <property type="protein sequence ID" value="GEL70672.1"/>
    <property type="molecule type" value="Genomic_DNA"/>
</dbReference>
<dbReference type="EC" id="2.1.1.72" evidence="2"/>
<evidence type="ECO:0000313" key="10">
    <source>
        <dbReference type="EMBL" id="SDE13661.1"/>
    </source>
</evidence>
<keyword evidence="9" id="KW-0255">Endonuclease</keyword>
<evidence type="ECO:0000256" key="3">
    <source>
        <dbReference type="ARBA" id="ARBA00022603"/>
    </source>
</evidence>
<comment type="similarity">
    <text evidence="1">Belongs to the N(4)/N(6)-methyltransferase family.</text>
</comment>
<dbReference type="GO" id="GO:0032259">
    <property type="term" value="P:methylation"/>
    <property type="evidence" value="ECO:0007669"/>
    <property type="project" value="UniProtKB-KW"/>
</dbReference>
<dbReference type="PROSITE" id="PS00092">
    <property type="entry name" value="N6_MTASE"/>
    <property type="match status" value="1"/>
</dbReference>
<feature type="domain" description="DNA methylase adenine-specific" evidence="8">
    <location>
        <begin position="121"/>
        <end position="430"/>
    </location>
</feature>
<organism evidence="9 12">
    <name type="scientific">Myxococcus virescens</name>
    <dbReference type="NCBI Taxonomy" id="83456"/>
    <lineage>
        <taxon>Bacteria</taxon>
        <taxon>Pseudomonadati</taxon>
        <taxon>Myxococcota</taxon>
        <taxon>Myxococcia</taxon>
        <taxon>Myxococcales</taxon>
        <taxon>Cystobacterineae</taxon>
        <taxon>Myxococcaceae</taxon>
        <taxon>Myxococcus</taxon>
    </lineage>
</organism>
<dbReference type="GO" id="GO:0009007">
    <property type="term" value="F:site-specific DNA-methyltransferase (adenine-specific) activity"/>
    <property type="evidence" value="ECO:0007669"/>
    <property type="project" value="UniProtKB-EC"/>
</dbReference>
<dbReference type="PRINTS" id="PR00507">
    <property type="entry name" value="N12N6MTFRASE"/>
</dbReference>
<evidence type="ECO:0000256" key="4">
    <source>
        <dbReference type="ARBA" id="ARBA00022679"/>
    </source>
</evidence>
<dbReference type="AlphaFoldDB" id="A0A511HAW0"/>
<dbReference type="Pfam" id="PF02384">
    <property type="entry name" value="N6_Mtase"/>
    <property type="match status" value="1"/>
</dbReference>
<evidence type="ECO:0000313" key="9">
    <source>
        <dbReference type="EMBL" id="GEL70672.1"/>
    </source>
</evidence>